<dbReference type="Proteomes" id="UP000596063">
    <property type="component" value="Chromosome"/>
</dbReference>
<dbReference type="KEGG" id="snan:I6N98_02135"/>
<reference evidence="5 6" key="1">
    <citation type="submission" date="2020-12" db="EMBL/GenBank/DDBJ databases">
        <authorList>
            <person name="Shan Y."/>
        </authorList>
    </citation>
    <scope>NUCLEOTIDE SEQUENCE [LARGE SCALE GENOMIC DNA]</scope>
    <source>
        <strain evidence="6">csc3.9</strain>
    </source>
</reference>
<evidence type="ECO:0000313" key="5">
    <source>
        <dbReference type="EMBL" id="QQD18695.1"/>
    </source>
</evidence>
<name>A0A7T4URS8_9GAMM</name>
<keyword evidence="3" id="KW-0804">Transcription</keyword>
<evidence type="ECO:0000256" key="3">
    <source>
        <dbReference type="ARBA" id="ARBA00023163"/>
    </source>
</evidence>
<evidence type="ECO:0000259" key="4">
    <source>
        <dbReference type="PROSITE" id="PS01124"/>
    </source>
</evidence>
<keyword evidence="6" id="KW-1185">Reference proteome</keyword>
<proteinExistence type="predicted"/>
<dbReference type="PANTHER" id="PTHR47894">
    <property type="entry name" value="HTH-TYPE TRANSCRIPTIONAL REGULATOR GADX"/>
    <property type="match status" value="1"/>
</dbReference>
<dbReference type="PANTHER" id="PTHR47894:SF1">
    <property type="entry name" value="HTH-TYPE TRANSCRIPTIONAL REGULATOR VQSM"/>
    <property type="match status" value="1"/>
</dbReference>
<sequence length="340" mass="39320">MKQEIKHTVASHFARVHIANAERIGLDRGLLLREAGLAEALLQEPKARIAPRQLAAIFQTVWRESDDEMLGLTEAPIRVGVFSLIAERMVESETLGDALDEMMRFYHLVTNSFCFEKRVAGDQVALSIALAKPEYDPDNILIEMLLLIWHRFPNWLVGQQIPLREVSFTYLPKAYKEEYPLLFPGLCRVKQPQNMLVWPAEVLRWPIRRNREQLRGYLRRAPLPWFRKQKIEKSFTDQISRLLETSSLDDSASFTEIASQLHMTERTLRRKLTEEGSCFHRLKGDIRRDRAIYWLSKGDVSIAEISHHAGYADPAAFIRAFKAWTGLPPGLYRRRLLAAE</sequence>
<gene>
    <name evidence="5" type="ORF">I6N98_02135</name>
</gene>
<evidence type="ECO:0000256" key="1">
    <source>
        <dbReference type="ARBA" id="ARBA00023015"/>
    </source>
</evidence>
<feature type="domain" description="HTH araC/xylS-type" evidence="4">
    <location>
        <begin position="237"/>
        <end position="335"/>
    </location>
</feature>
<dbReference type="GO" id="GO:0000976">
    <property type="term" value="F:transcription cis-regulatory region binding"/>
    <property type="evidence" value="ECO:0007669"/>
    <property type="project" value="TreeGrafter"/>
</dbReference>
<dbReference type="GO" id="GO:0003700">
    <property type="term" value="F:DNA-binding transcription factor activity"/>
    <property type="evidence" value="ECO:0007669"/>
    <property type="project" value="InterPro"/>
</dbReference>
<keyword evidence="2" id="KW-0238">DNA-binding</keyword>
<evidence type="ECO:0000256" key="2">
    <source>
        <dbReference type="ARBA" id="ARBA00023125"/>
    </source>
</evidence>
<dbReference type="InterPro" id="IPR009057">
    <property type="entry name" value="Homeodomain-like_sf"/>
</dbReference>
<organism evidence="5 6">
    <name type="scientific">Spongiibacter nanhainus</name>
    <dbReference type="NCBI Taxonomy" id="2794344"/>
    <lineage>
        <taxon>Bacteria</taxon>
        <taxon>Pseudomonadati</taxon>
        <taxon>Pseudomonadota</taxon>
        <taxon>Gammaproteobacteria</taxon>
        <taxon>Cellvibrionales</taxon>
        <taxon>Spongiibacteraceae</taxon>
        <taxon>Spongiibacter</taxon>
    </lineage>
</organism>
<dbReference type="SMART" id="SM00342">
    <property type="entry name" value="HTH_ARAC"/>
    <property type="match status" value="1"/>
</dbReference>
<dbReference type="Pfam" id="PF12833">
    <property type="entry name" value="HTH_18"/>
    <property type="match status" value="1"/>
</dbReference>
<dbReference type="InterPro" id="IPR018060">
    <property type="entry name" value="HTH_AraC"/>
</dbReference>
<dbReference type="Gene3D" id="1.10.10.60">
    <property type="entry name" value="Homeodomain-like"/>
    <property type="match status" value="1"/>
</dbReference>
<dbReference type="Pfam" id="PF12625">
    <property type="entry name" value="Arabinose_bd"/>
    <property type="match status" value="1"/>
</dbReference>
<dbReference type="EMBL" id="CP066167">
    <property type="protein sequence ID" value="QQD18695.1"/>
    <property type="molecule type" value="Genomic_DNA"/>
</dbReference>
<protein>
    <submittedName>
        <fullName evidence="5">AraC family transcriptional regulator</fullName>
    </submittedName>
</protein>
<dbReference type="AlphaFoldDB" id="A0A7T4URS8"/>
<accession>A0A7T4URS8</accession>
<dbReference type="SUPFAM" id="SSF46689">
    <property type="entry name" value="Homeodomain-like"/>
    <property type="match status" value="1"/>
</dbReference>
<dbReference type="PROSITE" id="PS01124">
    <property type="entry name" value="HTH_ARAC_FAMILY_2"/>
    <property type="match status" value="1"/>
</dbReference>
<dbReference type="GO" id="GO:0005829">
    <property type="term" value="C:cytosol"/>
    <property type="evidence" value="ECO:0007669"/>
    <property type="project" value="TreeGrafter"/>
</dbReference>
<keyword evidence="1" id="KW-0805">Transcription regulation</keyword>
<dbReference type="RefSeq" id="WP_198570185.1">
    <property type="nucleotide sequence ID" value="NZ_CP066167.1"/>
</dbReference>
<evidence type="ECO:0000313" key="6">
    <source>
        <dbReference type="Proteomes" id="UP000596063"/>
    </source>
</evidence>
<dbReference type="InterPro" id="IPR032687">
    <property type="entry name" value="AraC-type_N"/>
</dbReference>